<keyword evidence="2" id="KW-0677">Repeat</keyword>
<dbReference type="PROSITE" id="PS50294">
    <property type="entry name" value="WD_REPEATS_REGION"/>
    <property type="match status" value="2"/>
</dbReference>
<dbReference type="EMBL" id="HF935210">
    <property type="protein sequence ID" value="CCX04597.1"/>
    <property type="molecule type" value="Genomic_DNA"/>
</dbReference>
<proteinExistence type="predicted"/>
<dbReference type="PROSITE" id="PS50082">
    <property type="entry name" value="WD_REPEATS_2"/>
    <property type="match status" value="2"/>
</dbReference>
<dbReference type="GO" id="GO:0005730">
    <property type="term" value="C:nucleolus"/>
    <property type="evidence" value="ECO:0007669"/>
    <property type="project" value="TreeGrafter"/>
</dbReference>
<dbReference type="PANTHER" id="PTHR45903">
    <property type="entry name" value="GLUTAMATE-RICH WD REPEAT-CONTAINING PROTEIN 1"/>
    <property type="match status" value="1"/>
</dbReference>
<protein>
    <submittedName>
        <fullName evidence="6">Similar to Ribosome assembly protein rrb1 acc. no. Q9P783</fullName>
    </submittedName>
</protein>
<keyword evidence="7" id="KW-1185">Reference proteome</keyword>
<dbReference type="Proteomes" id="UP000018144">
    <property type="component" value="Unassembled WGS sequence"/>
</dbReference>
<sequence>MSKRAAEDTDAVARKNLTRDEEVEEPTYPAEMGEFEDQYEDEFSDEDEVLEAGADGEDPGEEDVAEDAMDMDKGVFMPSRHKLQKDEILEPDSSAYHMLHRMNSEWPCLSFDILNDDLGDARQSYPHTVYMVGGTQAARAKDNKIMVMKLSGLHKERQNNDDDEEEDDDSDTEDEPILESRAIPTNSTTNRIRVSPHSHTAATMAESGELHIWDLSLHYRSFDNPGTVLTPASKKPAATLTMHGRTEGYAIDWSPHVKDSMGKIATGDNDGRIFVSTRKEGGSWAADKTPFRGHSGSVEEIQWSPSERNVFCSASSDGTVKIWDARSSKQHQLSVGVSSSDVNVASWCRSVDYLLATGADDGVWGVWDLRTFSNAAVGKPVQATASFNFHQQPITSVEFHPTEDSVVAVACADNTITQWDMSVELDDEESRDTGGVADVPPQLMFVHHMPDVKELHWQRQAPSVVVATGAEGFNVFKTISA</sequence>
<dbReference type="OrthoDB" id="2161379at2759"/>
<feature type="compositionally biased region" description="Acidic residues" evidence="4">
    <location>
        <begin position="33"/>
        <end position="63"/>
    </location>
</feature>
<dbReference type="STRING" id="1076935.U4KUD0"/>
<reference evidence="6 7" key="1">
    <citation type="journal article" date="2013" name="PLoS Genet.">
        <title>The genome and development-dependent transcriptomes of Pyronema confluens: a window into fungal evolution.</title>
        <authorList>
            <person name="Traeger S."/>
            <person name="Altegoer F."/>
            <person name="Freitag M."/>
            <person name="Gabaldon T."/>
            <person name="Kempken F."/>
            <person name="Kumar A."/>
            <person name="Marcet-Houben M."/>
            <person name="Poggeler S."/>
            <person name="Stajich J.E."/>
            <person name="Nowrousian M."/>
        </authorList>
    </citation>
    <scope>NUCLEOTIDE SEQUENCE [LARGE SCALE GENOMIC DNA]</scope>
    <source>
        <strain evidence="7">CBS 100304</strain>
        <tissue evidence="6">Vegetative mycelium</tissue>
    </source>
</reference>
<organism evidence="6 7">
    <name type="scientific">Pyronema omphalodes (strain CBS 100304)</name>
    <name type="common">Pyronema confluens</name>
    <dbReference type="NCBI Taxonomy" id="1076935"/>
    <lineage>
        <taxon>Eukaryota</taxon>
        <taxon>Fungi</taxon>
        <taxon>Dikarya</taxon>
        <taxon>Ascomycota</taxon>
        <taxon>Pezizomycotina</taxon>
        <taxon>Pezizomycetes</taxon>
        <taxon>Pezizales</taxon>
        <taxon>Pyronemataceae</taxon>
        <taxon>Pyronema</taxon>
    </lineage>
</organism>
<dbReference type="AlphaFoldDB" id="U4KUD0"/>
<dbReference type="InterPro" id="IPR022052">
    <property type="entry name" value="Histone-bd_RBBP4-like_N"/>
</dbReference>
<feature type="repeat" description="WD" evidence="3">
    <location>
        <begin position="387"/>
        <end position="422"/>
    </location>
</feature>
<dbReference type="SUPFAM" id="SSF50978">
    <property type="entry name" value="WD40 repeat-like"/>
    <property type="match status" value="1"/>
</dbReference>
<accession>U4KUD0</accession>
<dbReference type="eggNOG" id="KOG0302">
    <property type="taxonomic scope" value="Eukaryota"/>
</dbReference>
<feature type="repeat" description="WD" evidence="3">
    <location>
        <begin position="291"/>
        <end position="333"/>
    </location>
</feature>
<feature type="region of interest" description="Disordered" evidence="4">
    <location>
        <begin position="1"/>
        <end position="63"/>
    </location>
</feature>
<evidence type="ECO:0000256" key="1">
    <source>
        <dbReference type="ARBA" id="ARBA00022574"/>
    </source>
</evidence>
<dbReference type="OMA" id="RHWKPNA"/>
<dbReference type="InterPro" id="IPR015943">
    <property type="entry name" value="WD40/YVTN_repeat-like_dom_sf"/>
</dbReference>
<dbReference type="SMART" id="SM00320">
    <property type="entry name" value="WD40"/>
    <property type="match status" value="5"/>
</dbReference>
<dbReference type="GO" id="GO:0042254">
    <property type="term" value="P:ribosome biogenesis"/>
    <property type="evidence" value="ECO:0007669"/>
    <property type="project" value="TreeGrafter"/>
</dbReference>
<feature type="compositionally biased region" description="Basic and acidic residues" evidence="4">
    <location>
        <begin position="1"/>
        <end position="20"/>
    </location>
</feature>
<feature type="compositionally biased region" description="Acidic residues" evidence="4">
    <location>
        <begin position="161"/>
        <end position="177"/>
    </location>
</feature>
<feature type="domain" description="Histone-binding protein RBBP4-like N-terminal" evidence="5">
    <location>
        <begin position="86"/>
        <end position="154"/>
    </location>
</feature>
<evidence type="ECO:0000256" key="3">
    <source>
        <dbReference type="PROSITE-ProRule" id="PRU00221"/>
    </source>
</evidence>
<keyword evidence="1 3" id="KW-0853">WD repeat</keyword>
<dbReference type="Pfam" id="PF12265">
    <property type="entry name" value="CAF1C_H4-bd"/>
    <property type="match status" value="1"/>
</dbReference>
<evidence type="ECO:0000256" key="4">
    <source>
        <dbReference type="SAM" id="MobiDB-lite"/>
    </source>
</evidence>
<feature type="region of interest" description="Disordered" evidence="4">
    <location>
        <begin position="152"/>
        <end position="195"/>
    </location>
</feature>
<name>U4KUD0_PYROM</name>
<evidence type="ECO:0000256" key="2">
    <source>
        <dbReference type="ARBA" id="ARBA00022737"/>
    </source>
</evidence>
<evidence type="ECO:0000259" key="5">
    <source>
        <dbReference type="Pfam" id="PF12265"/>
    </source>
</evidence>
<gene>
    <name evidence="6" type="ORF">PCON_02963</name>
</gene>
<evidence type="ECO:0000313" key="7">
    <source>
        <dbReference type="Proteomes" id="UP000018144"/>
    </source>
</evidence>
<dbReference type="Pfam" id="PF00400">
    <property type="entry name" value="WD40"/>
    <property type="match status" value="2"/>
</dbReference>
<feature type="compositionally biased region" description="Polar residues" evidence="4">
    <location>
        <begin position="183"/>
        <end position="195"/>
    </location>
</feature>
<dbReference type="InterPro" id="IPR036322">
    <property type="entry name" value="WD40_repeat_dom_sf"/>
</dbReference>
<evidence type="ECO:0000313" key="6">
    <source>
        <dbReference type="EMBL" id="CCX04597.1"/>
    </source>
</evidence>
<dbReference type="InterPro" id="IPR001680">
    <property type="entry name" value="WD40_rpt"/>
</dbReference>
<dbReference type="Gene3D" id="2.130.10.10">
    <property type="entry name" value="YVTN repeat-like/Quinoprotein amine dehydrogenase"/>
    <property type="match status" value="1"/>
</dbReference>
<dbReference type="InterPro" id="IPR051972">
    <property type="entry name" value="Glutamate-rich_WD_repeat"/>
</dbReference>
<dbReference type="PANTHER" id="PTHR45903:SF1">
    <property type="entry name" value="GLUTAMATE-RICH WD REPEAT-CONTAINING PROTEIN 1"/>
    <property type="match status" value="1"/>
</dbReference>